<evidence type="ECO:0000256" key="1">
    <source>
        <dbReference type="ARBA" id="ARBA00004370"/>
    </source>
</evidence>
<evidence type="ECO:0000256" key="4">
    <source>
        <dbReference type="ARBA" id="ARBA00023136"/>
    </source>
</evidence>
<comment type="subcellular location">
    <subcellularLocation>
        <location evidence="1">Membrane</location>
    </subcellularLocation>
</comment>
<accession>A0AAD9P7F7</accession>
<reference evidence="6" key="1">
    <citation type="journal article" date="2023" name="Mol. Biol. Evol.">
        <title>Third-Generation Sequencing Reveals the Adaptive Role of the Epigenome in Three Deep-Sea Polychaetes.</title>
        <authorList>
            <person name="Perez M."/>
            <person name="Aroh O."/>
            <person name="Sun Y."/>
            <person name="Lan Y."/>
            <person name="Juniper S.K."/>
            <person name="Young C.R."/>
            <person name="Angers B."/>
            <person name="Qian P.Y."/>
        </authorList>
    </citation>
    <scope>NUCLEOTIDE SEQUENCE</scope>
    <source>
        <strain evidence="6">R07B-5</strain>
    </source>
</reference>
<name>A0AAD9P7F7_RIDPI</name>
<dbReference type="GO" id="GO:0016020">
    <property type="term" value="C:membrane"/>
    <property type="evidence" value="ECO:0007669"/>
    <property type="project" value="UniProtKB-SubCell"/>
</dbReference>
<keyword evidence="2" id="KW-0812">Transmembrane</keyword>
<dbReference type="EMBL" id="JAODUO010000103">
    <property type="protein sequence ID" value="KAK2189532.1"/>
    <property type="molecule type" value="Genomic_DNA"/>
</dbReference>
<protein>
    <recommendedName>
        <fullName evidence="5">Receptor ligand binding region domain-containing protein</fullName>
    </recommendedName>
</protein>
<dbReference type="Pfam" id="PF01094">
    <property type="entry name" value="ANF_receptor"/>
    <property type="match status" value="1"/>
</dbReference>
<evidence type="ECO:0000256" key="3">
    <source>
        <dbReference type="ARBA" id="ARBA00022989"/>
    </source>
</evidence>
<evidence type="ECO:0000256" key="2">
    <source>
        <dbReference type="ARBA" id="ARBA00022692"/>
    </source>
</evidence>
<keyword evidence="4" id="KW-0472">Membrane</keyword>
<evidence type="ECO:0000313" key="6">
    <source>
        <dbReference type="EMBL" id="KAK2189532.1"/>
    </source>
</evidence>
<feature type="domain" description="Receptor ligand binding region" evidence="5">
    <location>
        <begin position="1"/>
        <end position="136"/>
    </location>
</feature>
<dbReference type="Proteomes" id="UP001209878">
    <property type="component" value="Unassembled WGS sequence"/>
</dbReference>
<dbReference type="AlphaFoldDB" id="A0AAD9P7F7"/>
<organism evidence="6 7">
    <name type="scientific">Ridgeia piscesae</name>
    <name type="common">Tubeworm</name>
    <dbReference type="NCBI Taxonomy" id="27915"/>
    <lineage>
        <taxon>Eukaryota</taxon>
        <taxon>Metazoa</taxon>
        <taxon>Spiralia</taxon>
        <taxon>Lophotrochozoa</taxon>
        <taxon>Annelida</taxon>
        <taxon>Polychaeta</taxon>
        <taxon>Sedentaria</taxon>
        <taxon>Canalipalpata</taxon>
        <taxon>Sabellida</taxon>
        <taxon>Siboglinidae</taxon>
        <taxon>Ridgeia</taxon>
    </lineage>
</organism>
<sequence length="167" mass="19335">MCSSLEVPHVEVRLVPQRDEQQLFSVNVYPDASYLVAAYLDVLRYYNWKKFCVVYGDEADLLLLQAIIRAPLGNGVHVIVRQVRRGNMRETLKEIEKRGVRRIVAHLNIDKTQMFLKAALQLGMIDPSHHYLFTNLVRRHNRRNLSCQLTILNTAVGCSWFSPLRSD</sequence>
<proteinExistence type="predicted"/>
<comment type="caution">
    <text evidence="6">The sequence shown here is derived from an EMBL/GenBank/DDBJ whole genome shotgun (WGS) entry which is preliminary data.</text>
</comment>
<keyword evidence="3" id="KW-1133">Transmembrane helix</keyword>
<dbReference type="Gene3D" id="3.40.50.2300">
    <property type="match status" value="1"/>
</dbReference>
<dbReference type="SUPFAM" id="SSF53822">
    <property type="entry name" value="Periplasmic binding protein-like I"/>
    <property type="match status" value="1"/>
</dbReference>
<gene>
    <name evidence="6" type="ORF">NP493_103g03008</name>
</gene>
<evidence type="ECO:0000259" key="5">
    <source>
        <dbReference type="Pfam" id="PF01094"/>
    </source>
</evidence>
<dbReference type="InterPro" id="IPR001828">
    <property type="entry name" value="ANF_lig-bd_rcpt"/>
</dbReference>
<evidence type="ECO:0000313" key="7">
    <source>
        <dbReference type="Proteomes" id="UP001209878"/>
    </source>
</evidence>
<dbReference type="InterPro" id="IPR028082">
    <property type="entry name" value="Peripla_BP_I"/>
</dbReference>
<keyword evidence="7" id="KW-1185">Reference proteome</keyword>